<proteinExistence type="predicted"/>
<evidence type="ECO:0000256" key="3">
    <source>
        <dbReference type="ARBA" id="ARBA00022827"/>
    </source>
</evidence>
<gene>
    <name evidence="5" type="ORF">EF806_04695</name>
</gene>
<name>A0A520KS73_METT2</name>
<evidence type="ECO:0000313" key="5">
    <source>
        <dbReference type="EMBL" id="RZN64632.1"/>
    </source>
</evidence>
<evidence type="ECO:0000259" key="4">
    <source>
        <dbReference type="Pfam" id="PF18267"/>
    </source>
</evidence>
<accession>A0A520KS73</accession>
<dbReference type="SUPFAM" id="SSF51905">
    <property type="entry name" value="FAD/NAD(P)-binding domain"/>
    <property type="match status" value="1"/>
</dbReference>
<dbReference type="PANTHER" id="PTHR43429">
    <property type="entry name" value="PYRIDINE NUCLEOTIDE-DISULFIDE OXIDOREDUCTASE DOMAIN-CONTAINING"/>
    <property type="match status" value="1"/>
</dbReference>
<keyword evidence="2" id="KW-0285">Flavoprotein</keyword>
<evidence type="ECO:0000256" key="1">
    <source>
        <dbReference type="ARBA" id="ARBA00001974"/>
    </source>
</evidence>
<sequence>MRTSVKDVYACGDCAEVYDFVHDDFRLTPLWPTAYVGGRIAGFNMCGVVKEYKWGTNMSSMHFFGLPVITAGISANDEGDYEILKVVDEKKKIYKKIVLRDNRMIGMIFMNKIDRAGIFLGLMRNGTDVSSFKEELLSDDFGLINLPERK</sequence>
<dbReference type="InterPro" id="IPR036188">
    <property type="entry name" value="FAD/NAD-bd_sf"/>
</dbReference>
<dbReference type="InterPro" id="IPR016156">
    <property type="entry name" value="FAD/NAD-linked_Rdtase_dimer_sf"/>
</dbReference>
<comment type="caution">
    <text evidence="5">The sequence shown here is derived from an EMBL/GenBank/DDBJ whole genome shotgun (WGS) entry which is preliminary data.</text>
</comment>
<reference evidence="5 6" key="1">
    <citation type="journal article" date="2019" name="Nat. Microbiol.">
        <title>Wide diversity of methane and short-chain alkane metabolisms in uncultured archaea.</title>
        <authorList>
            <person name="Borrel G."/>
            <person name="Adam P.S."/>
            <person name="McKay L.J."/>
            <person name="Chen L.X."/>
            <person name="Sierra-Garcia I.N."/>
            <person name="Sieber C.M."/>
            <person name="Letourneur Q."/>
            <person name="Ghozlane A."/>
            <person name="Andersen G.L."/>
            <person name="Li W.J."/>
            <person name="Hallam S.J."/>
            <person name="Muyzer G."/>
            <person name="de Oliveira V.M."/>
            <person name="Inskeep W.P."/>
            <person name="Banfield J.F."/>
            <person name="Gribaldo S."/>
        </authorList>
    </citation>
    <scope>NUCLEOTIDE SEQUENCE [LARGE SCALE GENOMIC DNA]</scope>
    <source>
        <strain evidence="5">NM1a</strain>
    </source>
</reference>
<dbReference type="Gene3D" id="3.30.390.30">
    <property type="match status" value="1"/>
</dbReference>
<feature type="domain" description="NADH-rubredoxin oxidoreductase C-terminal" evidence="4">
    <location>
        <begin position="60"/>
        <end position="126"/>
    </location>
</feature>
<dbReference type="InterPro" id="IPR041575">
    <property type="entry name" value="Rubredoxin_C"/>
</dbReference>
<dbReference type="Proteomes" id="UP000317158">
    <property type="component" value="Unassembled WGS sequence"/>
</dbReference>
<dbReference type="AlphaFoldDB" id="A0A520KS73"/>
<protein>
    <recommendedName>
        <fullName evidence="4">NADH-rubredoxin oxidoreductase C-terminal domain-containing protein</fullName>
    </recommendedName>
</protein>
<evidence type="ECO:0000256" key="2">
    <source>
        <dbReference type="ARBA" id="ARBA00022630"/>
    </source>
</evidence>
<keyword evidence="3" id="KW-0274">FAD</keyword>
<dbReference type="Gene3D" id="3.50.50.60">
    <property type="entry name" value="FAD/NAD(P)-binding domain"/>
    <property type="match status" value="1"/>
</dbReference>
<evidence type="ECO:0000313" key="6">
    <source>
        <dbReference type="Proteomes" id="UP000317158"/>
    </source>
</evidence>
<dbReference type="PANTHER" id="PTHR43429:SF3">
    <property type="entry name" value="NITRITE REDUCTASE [NAD(P)H]"/>
    <property type="match status" value="1"/>
</dbReference>
<dbReference type="Pfam" id="PF18267">
    <property type="entry name" value="Rubredoxin_C"/>
    <property type="match status" value="1"/>
</dbReference>
<comment type="cofactor">
    <cofactor evidence="1">
        <name>FAD</name>
        <dbReference type="ChEBI" id="CHEBI:57692"/>
    </cofactor>
</comment>
<dbReference type="EMBL" id="RXIF01000006">
    <property type="protein sequence ID" value="RZN64632.1"/>
    <property type="molecule type" value="Genomic_DNA"/>
</dbReference>
<organism evidence="5 6">
    <name type="scientific">Methanoliparum thermophilum</name>
    <dbReference type="NCBI Taxonomy" id="2491083"/>
    <lineage>
        <taxon>Archaea</taxon>
        <taxon>Methanobacteriati</taxon>
        <taxon>Methanobacteriota</taxon>
        <taxon>Candidatus Methanoliparia</taxon>
        <taxon>Candidatus Methanoliparales</taxon>
        <taxon>Candidatus Methanoliparaceae</taxon>
        <taxon>Candidatus Methanoliparum</taxon>
    </lineage>
</organism>
<dbReference type="InterPro" id="IPR050260">
    <property type="entry name" value="FAD-bd_OxRdtase"/>
</dbReference>